<evidence type="ECO:0000313" key="3">
    <source>
        <dbReference type="Proteomes" id="UP000774699"/>
    </source>
</evidence>
<dbReference type="AlphaFoldDB" id="A0A8T4C7W9"/>
<accession>A0A8T4C7W9</accession>
<keyword evidence="1" id="KW-0472">Membrane</keyword>
<gene>
    <name evidence="2" type="ORF">FJY86_01660</name>
</gene>
<dbReference type="Proteomes" id="UP000774699">
    <property type="component" value="Unassembled WGS sequence"/>
</dbReference>
<proteinExistence type="predicted"/>
<sequence>MNDARRQKVLKVMAVVLIAFGGSLLYFLFFNSGLTLSPDPTNQAGRVIVLNDSVHAIHNVTFSYLVQGKVADSQAIDVLLPRESKLIDLDPHFQDGSSFFVYVSAPYHLSRQLTIQTSSPVNTIPALSITFQVPDVATQNTPISIQLSGRNLDPIPRVVSVSFEWDSPSFGNNPPIQEWVLPANGESTLNVSATPLSSGEDLSFKIKVFTPSNVLVERDYIVTVLPDANATTMDTNASDS</sequence>
<evidence type="ECO:0000256" key="1">
    <source>
        <dbReference type="SAM" id="Phobius"/>
    </source>
</evidence>
<feature type="transmembrane region" description="Helical" evidence="1">
    <location>
        <begin position="12"/>
        <end position="30"/>
    </location>
</feature>
<keyword evidence="1" id="KW-0812">Transmembrane</keyword>
<comment type="caution">
    <text evidence="2">The sequence shown here is derived from an EMBL/GenBank/DDBJ whole genome shotgun (WGS) entry which is preliminary data.</text>
</comment>
<reference evidence="2" key="1">
    <citation type="submission" date="2019-03" db="EMBL/GenBank/DDBJ databases">
        <title>Lake Tanganyika Metagenome-Assembled Genomes (MAGs).</title>
        <authorList>
            <person name="Tran P."/>
        </authorList>
    </citation>
    <scope>NUCLEOTIDE SEQUENCE</scope>
    <source>
        <strain evidence="2">M_DeepCast_50m_m2_156</strain>
    </source>
</reference>
<organism evidence="2 3">
    <name type="scientific">Candidatus Iainarchaeum sp</name>
    <dbReference type="NCBI Taxonomy" id="3101447"/>
    <lineage>
        <taxon>Archaea</taxon>
        <taxon>Candidatus Iainarchaeota</taxon>
        <taxon>Candidatus Iainarchaeia</taxon>
        <taxon>Candidatus Iainarchaeales</taxon>
        <taxon>Candidatus Iainarchaeaceae</taxon>
        <taxon>Candidatus Iainarchaeum</taxon>
    </lineage>
</organism>
<keyword evidence="1" id="KW-1133">Transmembrane helix</keyword>
<evidence type="ECO:0000313" key="2">
    <source>
        <dbReference type="EMBL" id="MBM3282030.1"/>
    </source>
</evidence>
<protein>
    <submittedName>
        <fullName evidence="2">Uncharacterized protein</fullName>
    </submittedName>
</protein>
<dbReference type="EMBL" id="VGJJ01000007">
    <property type="protein sequence ID" value="MBM3282030.1"/>
    <property type="molecule type" value="Genomic_DNA"/>
</dbReference>
<name>A0A8T4C7W9_9ARCH</name>